<sequence>MKFIIPSTALAIVAVTANPHEGRAGYPSWHPAGPDDFRGPCPMMNTLANHNFLPHDGRNITKEAAISGLGAALNFNEELATIMFEQAIFINPEPNATYFTLDQLNKHGVLEHDASLSRLDAHFGNNHIFNAEVFEETKIYWDKPTLTAQMLANSKLARQITSRAFNPDYTFTSTVEAFSLGELAAPIIAFGDMDAGLVNRTLVEYFFENERLPFELGWSTRQDVVTLEKITMVSGLIGDATNLLTGTSNATATRRGLLHF</sequence>
<dbReference type="PANTHER" id="PTHR33577">
    <property type="entry name" value="STERIGMATOCYSTIN BIOSYNTHESIS PEROXIDASE STCC-RELATED"/>
    <property type="match status" value="1"/>
</dbReference>
<dbReference type="GO" id="GO:0004601">
    <property type="term" value="F:peroxidase activity"/>
    <property type="evidence" value="ECO:0007669"/>
    <property type="project" value="UniProtKB-KW"/>
</dbReference>
<proteinExistence type="inferred from homology"/>
<name>M7TME0_EUTLA</name>
<evidence type="ECO:0000259" key="8">
    <source>
        <dbReference type="PROSITE" id="PS51405"/>
    </source>
</evidence>
<feature type="domain" description="Heme haloperoxidase family profile" evidence="8">
    <location>
        <begin position="25"/>
        <end position="238"/>
    </location>
</feature>
<protein>
    <recommendedName>
        <fullName evidence="8">Heme haloperoxidase family profile domain-containing protein</fullName>
    </recommendedName>
</protein>
<evidence type="ECO:0000313" key="10">
    <source>
        <dbReference type="Proteomes" id="UP000012174"/>
    </source>
</evidence>
<dbReference type="KEGG" id="ela:UCREL1_5079"/>
<dbReference type="GO" id="GO:0046872">
    <property type="term" value="F:metal ion binding"/>
    <property type="evidence" value="ECO:0007669"/>
    <property type="project" value="UniProtKB-KW"/>
</dbReference>
<keyword evidence="10" id="KW-1185">Reference proteome</keyword>
<dbReference type="HOGENOM" id="CLU_050230_0_0_1"/>
<dbReference type="PROSITE" id="PS51405">
    <property type="entry name" value="HEME_HALOPEROXIDASE"/>
    <property type="match status" value="1"/>
</dbReference>
<evidence type="ECO:0000256" key="3">
    <source>
        <dbReference type="ARBA" id="ARBA00022617"/>
    </source>
</evidence>
<gene>
    <name evidence="9" type="ORF">UCREL1_5079</name>
</gene>
<evidence type="ECO:0000256" key="2">
    <source>
        <dbReference type="ARBA" id="ARBA00022559"/>
    </source>
</evidence>
<accession>M7TME0</accession>
<evidence type="ECO:0000256" key="5">
    <source>
        <dbReference type="ARBA" id="ARBA00023002"/>
    </source>
</evidence>
<evidence type="ECO:0000256" key="4">
    <source>
        <dbReference type="ARBA" id="ARBA00022723"/>
    </source>
</evidence>
<evidence type="ECO:0000256" key="1">
    <source>
        <dbReference type="ARBA" id="ARBA00001970"/>
    </source>
</evidence>
<dbReference type="AlphaFoldDB" id="M7TME0"/>
<keyword evidence="3" id="KW-0349">Heme</keyword>
<keyword evidence="5" id="KW-0560">Oxidoreductase</keyword>
<dbReference type="eggNOG" id="ENOG502QTVQ">
    <property type="taxonomic scope" value="Eukaryota"/>
</dbReference>
<keyword evidence="4" id="KW-0479">Metal-binding</keyword>
<dbReference type="Proteomes" id="UP000012174">
    <property type="component" value="Unassembled WGS sequence"/>
</dbReference>
<dbReference type="Gene3D" id="1.10.489.10">
    <property type="entry name" value="Chloroperoxidase-like"/>
    <property type="match status" value="1"/>
</dbReference>
<keyword evidence="6" id="KW-0408">Iron</keyword>
<dbReference type="PANTHER" id="PTHR33577:SF7">
    <property type="entry name" value="HEME HALOPEROXIDASE FAMILY PROFILE DOMAIN-CONTAINING PROTEIN"/>
    <property type="match status" value="1"/>
</dbReference>
<dbReference type="InterPro" id="IPR036851">
    <property type="entry name" value="Chloroperoxidase-like_sf"/>
</dbReference>
<organism evidence="9 10">
    <name type="scientific">Eutypa lata (strain UCR-EL1)</name>
    <name type="common">Grapevine dieback disease fungus</name>
    <name type="synonym">Eutypa armeniacae</name>
    <dbReference type="NCBI Taxonomy" id="1287681"/>
    <lineage>
        <taxon>Eukaryota</taxon>
        <taxon>Fungi</taxon>
        <taxon>Dikarya</taxon>
        <taxon>Ascomycota</taxon>
        <taxon>Pezizomycotina</taxon>
        <taxon>Sordariomycetes</taxon>
        <taxon>Xylariomycetidae</taxon>
        <taxon>Xylariales</taxon>
        <taxon>Diatrypaceae</taxon>
        <taxon>Eutypa</taxon>
    </lineage>
</organism>
<dbReference type="OrthoDB" id="407298at2759"/>
<reference evidence="10" key="1">
    <citation type="journal article" date="2013" name="Genome Announc.">
        <title>Draft genome sequence of the grapevine dieback fungus Eutypa lata UCR-EL1.</title>
        <authorList>
            <person name="Blanco-Ulate B."/>
            <person name="Rolshausen P.E."/>
            <person name="Cantu D."/>
        </authorList>
    </citation>
    <scope>NUCLEOTIDE SEQUENCE [LARGE SCALE GENOMIC DNA]</scope>
    <source>
        <strain evidence="10">UCR-EL1</strain>
    </source>
</reference>
<evidence type="ECO:0000256" key="7">
    <source>
        <dbReference type="ARBA" id="ARBA00025795"/>
    </source>
</evidence>
<dbReference type="InterPro" id="IPR000028">
    <property type="entry name" value="Chloroperoxidase"/>
</dbReference>
<evidence type="ECO:0000313" key="9">
    <source>
        <dbReference type="EMBL" id="EMR67900.1"/>
    </source>
</evidence>
<dbReference type="OMA" id="YFFQNER"/>
<dbReference type="Pfam" id="PF01328">
    <property type="entry name" value="Peroxidase_2"/>
    <property type="match status" value="1"/>
</dbReference>
<evidence type="ECO:0000256" key="6">
    <source>
        <dbReference type="ARBA" id="ARBA00023004"/>
    </source>
</evidence>
<dbReference type="SUPFAM" id="SSF47571">
    <property type="entry name" value="Cloroperoxidase"/>
    <property type="match status" value="1"/>
</dbReference>
<comment type="similarity">
    <text evidence="7">Belongs to the chloroperoxidase family.</text>
</comment>
<dbReference type="EMBL" id="KB706330">
    <property type="protein sequence ID" value="EMR67900.1"/>
    <property type="molecule type" value="Genomic_DNA"/>
</dbReference>
<comment type="cofactor">
    <cofactor evidence="1">
        <name>heme b</name>
        <dbReference type="ChEBI" id="CHEBI:60344"/>
    </cofactor>
</comment>
<keyword evidence="2" id="KW-0575">Peroxidase</keyword>